<dbReference type="CDD" id="cd00183">
    <property type="entry name" value="TFIIS_I"/>
    <property type="match status" value="1"/>
</dbReference>
<evidence type="ECO:0000256" key="2">
    <source>
        <dbReference type="ARBA" id="ARBA00023242"/>
    </source>
</evidence>
<dbReference type="InterPro" id="IPR043151">
    <property type="entry name" value="BAH_sf"/>
</dbReference>
<dbReference type="EMBL" id="CM000785">
    <property type="protein sequence ID" value="AQL05424.1"/>
    <property type="molecule type" value="Genomic_DNA"/>
</dbReference>
<feature type="compositionally biased region" description="Basic and acidic residues" evidence="4">
    <location>
        <begin position="1404"/>
        <end position="1418"/>
    </location>
</feature>
<feature type="region of interest" description="Disordered" evidence="4">
    <location>
        <begin position="1400"/>
        <end position="1425"/>
    </location>
</feature>
<accession>A0A1D6P694</accession>
<gene>
    <name evidence="5" type="ORF">ZEAMMB73_Zm00001d047030</name>
</gene>
<feature type="region of interest" description="Disordered" evidence="4">
    <location>
        <begin position="1338"/>
        <end position="1369"/>
    </location>
</feature>
<feature type="compositionally biased region" description="Basic and acidic residues" evidence="4">
    <location>
        <begin position="691"/>
        <end position="709"/>
    </location>
</feature>
<feature type="compositionally biased region" description="Low complexity" evidence="4">
    <location>
        <begin position="662"/>
        <end position="674"/>
    </location>
</feature>
<dbReference type="GO" id="GO:0003682">
    <property type="term" value="F:chromatin binding"/>
    <property type="evidence" value="ECO:0007669"/>
    <property type="project" value="InterPro"/>
</dbReference>
<dbReference type="InterPro" id="IPR003617">
    <property type="entry name" value="TFIIS/CRSP70_N_sub"/>
</dbReference>
<dbReference type="Gene3D" id="1.20.930.10">
    <property type="entry name" value="Conserved domain common to transcription factors TFIIS, elongin A, CRSP70"/>
    <property type="match status" value="1"/>
</dbReference>
<feature type="compositionally biased region" description="Basic and acidic residues" evidence="4">
    <location>
        <begin position="641"/>
        <end position="651"/>
    </location>
</feature>
<feature type="compositionally biased region" description="Basic and acidic residues" evidence="4">
    <location>
        <begin position="262"/>
        <end position="279"/>
    </location>
</feature>
<proteinExistence type="predicted"/>
<comment type="subcellular location">
    <subcellularLocation>
        <location evidence="1 3">Nucleus</location>
    </subcellularLocation>
</comment>
<dbReference type="InterPro" id="IPR035441">
    <property type="entry name" value="TFIIS/LEDGF_dom_sf"/>
</dbReference>
<feature type="compositionally biased region" description="Low complexity" evidence="4">
    <location>
        <begin position="581"/>
        <end position="596"/>
    </location>
</feature>
<feature type="compositionally biased region" description="Basic and acidic residues" evidence="4">
    <location>
        <begin position="837"/>
        <end position="851"/>
    </location>
</feature>
<reference evidence="5" key="1">
    <citation type="submission" date="2015-12" db="EMBL/GenBank/DDBJ databases">
        <title>Update maize B73 reference genome by single molecule sequencing technologies.</title>
        <authorList>
            <consortium name="Maize Genome Sequencing Project"/>
            <person name="Ware D."/>
        </authorList>
    </citation>
    <scope>NUCLEOTIDE SEQUENCE</scope>
    <source>
        <tissue evidence="5">Seedling</tissue>
    </source>
</reference>
<feature type="compositionally biased region" description="Polar residues" evidence="4">
    <location>
        <begin position="48"/>
        <end position="63"/>
    </location>
</feature>
<feature type="region of interest" description="Disordered" evidence="4">
    <location>
        <begin position="28"/>
        <end position="79"/>
    </location>
</feature>
<feature type="compositionally biased region" description="Polar residues" evidence="4">
    <location>
        <begin position="629"/>
        <end position="638"/>
    </location>
</feature>
<feature type="region of interest" description="Disordered" evidence="4">
    <location>
        <begin position="224"/>
        <end position="279"/>
    </location>
</feature>
<name>A0A1D6P694_MAIZE</name>
<feature type="compositionally biased region" description="Polar residues" evidence="4">
    <location>
        <begin position="715"/>
        <end position="727"/>
    </location>
</feature>
<feature type="region of interest" description="Disordered" evidence="4">
    <location>
        <begin position="1080"/>
        <end position="1106"/>
    </location>
</feature>
<dbReference type="PROSITE" id="PS51319">
    <property type="entry name" value="TFIIS_N"/>
    <property type="match status" value="1"/>
</dbReference>
<dbReference type="ExpressionAtlas" id="A0A1D6P694">
    <property type="expression patterns" value="baseline and differential"/>
</dbReference>
<feature type="compositionally biased region" description="Low complexity" evidence="4">
    <location>
        <begin position="820"/>
        <end position="835"/>
    </location>
</feature>
<feature type="region of interest" description="Disordered" evidence="4">
    <location>
        <begin position="1158"/>
        <end position="1183"/>
    </location>
</feature>
<evidence type="ECO:0000256" key="1">
    <source>
        <dbReference type="ARBA" id="ARBA00004123"/>
    </source>
</evidence>
<feature type="compositionally biased region" description="Polar residues" evidence="4">
    <location>
        <begin position="1083"/>
        <end position="1097"/>
    </location>
</feature>
<dbReference type="Pfam" id="PF01426">
    <property type="entry name" value="BAH"/>
    <property type="match status" value="1"/>
</dbReference>
<evidence type="ECO:0000256" key="3">
    <source>
        <dbReference type="PROSITE-ProRule" id="PRU00649"/>
    </source>
</evidence>
<dbReference type="InterPro" id="IPR001025">
    <property type="entry name" value="BAH_dom"/>
</dbReference>
<dbReference type="InterPro" id="IPR017923">
    <property type="entry name" value="TFIIS_N"/>
</dbReference>
<dbReference type="PANTHER" id="PTHR46548">
    <property type="entry name" value="BAH AND TFIIS DOMAIN-CONTAINING PROTEIN-RELATED"/>
    <property type="match status" value="1"/>
</dbReference>
<dbReference type="Pfam" id="PF08711">
    <property type="entry name" value="Med26"/>
    <property type="match status" value="1"/>
</dbReference>
<feature type="region of interest" description="Disordered" evidence="4">
    <location>
        <begin position="819"/>
        <end position="869"/>
    </location>
</feature>
<dbReference type="SMART" id="SM00439">
    <property type="entry name" value="BAH"/>
    <property type="match status" value="1"/>
</dbReference>
<feature type="compositionally biased region" description="Polar residues" evidence="4">
    <location>
        <begin position="237"/>
        <end position="250"/>
    </location>
</feature>
<feature type="region of interest" description="Disordered" evidence="4">
    <location>
        <begin position="472"/>
        <end position="781"/>
    </location>
</feature>
<dbReference type="Gene3D" id="2.30.30.490">
    <property type="match status" value="1"/>
</dbReference>
<feature type="compositionally biased region" description="Low complexity" evidence="4">
    <location>
        <begin position="559"/>
        <end position="574"/>
    </location>
</feature>
<dbReference type="PANTHER" id="PTHR46548:SF1">
    <property type="entry name" value="BAH AND TFIIS DOMAIN-CONTAINING PROTEIN-RELATED"/>
    <property type="match status" value="1"/>
</dbReference>
<dbReference type="GO" id="GO:0005634">
    <property type="term" value="C:nucleus"/>
    <property type="evidence" value="ECO:0007669"/>
    <property type="project" value="UniProtKB-SubCell"/>
</dbReference>
<feature type="compositionally biased region" description="Basic and acidic residues" evidence="4">
    <location>
        <begin position="744"/>
        <end position="758"/>
    </location>
</feature>
<feature type="compositionally biased region" description="Low complexity" evidence="4">
    <location>
        <begin position="38"/>
        <end position="47"/>
    </location>
</feature>
<feature type="compositionally biased region" description="Polar residues" evidence="4">
    <location>
        <begin position="472"/>
        <end position="499"/>
    </location>
</feature>
<organism evidence="5">
    <name type="scientific">Zea mays</name>
    <name type="common">Maize</name>
    <dbReference type="NCBI Taxonomy" id="4577"/>
    <lineage>
        <taxon>Eukaryota</taxon>
        <taxon>Viridiplantae</taxon>
        <taxon>Streptophyta</taxon>
        <taxon>Embryophyta</taxon>
        <taxon>Tracheophyta</taxon>
        <taxon>Spermatophyta</taxon>
        <taxon>Magnoliopsida</taxon>
        <taxon>Liliopsida</taxon>
        <taxon>Poales</taxon>
        <taxon>Poaceae</taxon>
        <taxon>PACMAD clade</taxon>
        <taxon>Panicoideae</taxon>
        <taxon>Andropogonodae</taxon>
        <taxon>Andropogoneae</taxon>
        <taxon>Tripsacinae</taxon>
        <taxon>Zea</taxon>
    </lineage>
</organism>
<dbReference type="PROSITE" id="PS51038">
    <property type="entry name" value="BAH"/>
    <property type="match status" value="1"/>
</dbReference>
<feature type="compositionally biased region" description="Polar residues" evidence="4">
    <location>
        <begin position="519"/>
        <end position="543"/>
    </location>
</feature>
<sequence>MHGWRGAEGCDVRRQRLVRLMWPAARVEAEAPPPPAQGPATSPSGSSVPPSRTTSLPPESAAQQECIDPPRPVSPGSFVKDGREIRVGDCALFRAVDVPPFIGLIRWIEKKEDGHPKLRVSWLYRPTDVKLNKGIQLSAAPNEIFYSFHQDEASAVSLLHPCKVAFLRKGVELPAGISSFVCWRVYDIDNKCLWWLTDKDYINERQEEVNRLLHRTRLEMRAALQSGGRSPKRLNGPSASQQLKTASVGTQNGGLSKGKKRDRSEQGVDPAKRDRDRLLKVDDSEPGIFNLDDIKSEIAKITEKDGLPNAEAVEKLVHLMQLDRTEQKIDLSGRVILADVIAATENPDCLGRFVQSRGLPVLDSWLQEAHKGKSGDGSSPKEADKPIDELLLALLRALAKLPINLSALQSCSIGKSVNHLRSHKNLEIQKKAKCLVENWKKRVDAEMKSNDVKPLVSGQSVSWSGKAGFQEISNAGTKRGGSSENSPKNPVPTLSSSKFLTDKPGGTDAEAKLNPGVSALSNSQHVQPTNVTTNLKDQPCKSTGGTGPELPTVKEEKTSSSSQSPNNSQSISSEPSKDARSSTAASGGASKTSESSSRSHRKANNGLVSGNLKEASVGRSVSLDRSLLQDKSSQTGTASEKGPDMPLDHGNNHRLIVRFPNPGRSPARSASAGSFDDPSVTGGRASSPMVVDRHDQTERKVKGKTENTRPHLASDANTESWHSNDGATGSEEGDKSPCAILDDDNSRTPDDSVKDTHASRVACSSHTNEKGVGETKVGTPFSPMNALIEIKYSEASHSQQAGDDTAMNLLASVAGEISKSELVSPASSPRSSSVKKLARDSDNIGKVKVESDTGPSHPGQADAKKGAMGKEVKIDACLVAKEEQRQTMPSPELPDSKAVVSSAKIEIYEVEAKIANKCNSQHASIDSKGESQDACTAHGKVVDGSIDKDGAMESALGSQCRLVVPSRNSRLVHAGESSLSAADKQAQGLLKSTNHKQLLSVSDNPGAFDRRDSMAGKMDLLAAEVRKTDAVGNSNIAEPRKILEIPAAARDIPVSHAAGKQSRPTLGFDLNVADDQALEEDIPQSSAQTTCSESGNTRSRDGSSRSAGIELDLNRADEVADNGQFAPSASHRVEVPLLSTRSLHGVFSNAGMNSARDFDLNSGPGLDDLGTEPAPKSLPSKSTSSIQFLPQVPVRMNSAAMSNISPWLASASPCPVAIQSFLSTREQPYPIEAAPGAQRIIAPTADAGQFGGDPCRPPVVSTSPAMVFHQPAYQYPGFPFPPSVHLQTPAFSIGSATFNNSASAGVPYFPTVSPSFVGPAGALTPQHLRQYAINLAEGSSSSGRDSNRKWESQGLDLNSGPGSIDLEGKDERVPLPVRQNLIPPPHGFVEDQGRIYQMPVVGTKRKEPDGSWDSERSTYKQLSWQ</sequence>
<evidence type="ECO:0000313" key="5">
    <source>
        <dbReference type="EMBL" id="AQL05424.1"/>
    </source>
</evidence>
<protein>
    <submittedName>
        <fullName evidence="5">BAH domain</fullName>
    </submittedName>
</protein>
<dbReference type="SUPFAM" id="SSF47676">
    <property type="entry name" value="Conserved domain common to transcription factors TFIIS, elongin A, CRSP70"/>
    <property type="match status" value="1"/>
</dbReference>
<evidence type="ECO:0000256" key="4">
    <source>
        <dbReference type="SAM" id="MobiDB-lite"/>
    </source>
</evidence>
<keyword evidence="2 3" id="KW-0539">Nucleus</keyword>
<dbReference type="SMART" id="SM00509">
    <property type="entry name" value="TFS2N"/>
    <property type="match status" value="1"/>
</dbReference>